<dbReference type="OrthoDB" id="2789670at2759"/>
<keyword evidence="11" id="KW-1185">Reference proteome</keyword>
<comment type="caution">
    <text evidence="10">The sequence shown here is derived from an EMBL/GenBank/DDBJ whole genome shotgun (WGS) entry which is preliminary data.</text>
</comment>
<keyword evidence="7 9" id="KW-0408">Iron</keyword>
<dbReference type="Proteomes" id="UP000724874">
    <property type="component" value="Unassembled WGS sequence"/>
</dbReference>
<evidence type="ECO:0000256" key="3">
    <source>
        <dbReference type="ARBA" id="ARBA00010617"/>
    </source>
</evidence>
<dbReference type="GO" id="GO:0016705">
    <property type="term" value="F:oxidoreductase activity, acting on paired donors, with incorporation or reduction of molecular oxygen"/>
    <property type="evidence" value="ECO:0007669"/>
    <property type="project" value="InterPro"/>
</dbReference>
<evidence type="ECO:0000256" key="2">
    <source>
        <dbReference type="ARBA" id="ARBA00005179"/>
    </source>
</evidence>
<dbReference type="GO" id="GO:0005506">
    <property type="term" value="F:iron ion binding"/>
    <property type="evidence" value="ECO:0007669"/>
    <property type="project" value="InterPro"/>
</dbReference>
<evidence type="ECO:0000313" key="11">
    <source>
        <dbReference type="Proteomes" id="UP000724874"/>
    </source>
</evidence>
<comment type="cofactor">
    <cofactor evidence="1 9">
        <name>heme</name>
        <dbReference type="ChEBI" id="CHEBI:30413"/>
    </cofactor>
</comment>
<dbReference type="PRINTS" id="PR00463">
    <property type="entry name" value="EP450I"/>
</dbReference>
<feature type="binding site" description="axial binding residue" evidence="9">
    <location>
        <position position="124"/>
    </location>
    <ligand>
        <name>heme</name>
        <dbReference type="ChEBI" id="CHEBI:30413"/>
    </ligand>
    <ligandPart>
        <name>Fe</name>
        <dbReference type="ChEBI" id="CHEBI:18248"/>
    </ligandPart>
</feature>
<dbReference type="AlphaFoldDB" id="A0A9P5NKE5"/>
<dbReference type="Pfam" id="PF00067">
    <property type="entry name" value="p450"/>
    <property type="match status" value="1"/>
</dbReference>
<dbReference type="EMBL" id="JADNYJ010000082">
    <property type="protein sequence ID" value="KAF8888915.1"/>
    <property type="molecule type" value="Genomic_DNA"/>
</dbReference>
<dbReference type="InterPro" id="IPR002401">
    <property type="entry name" value="Cyt_P450_E_grp-I"/>
</dbReference>
<evidence type="ECO:0000256" key="1">
    <source>
        <dbReference type="ARBA" id="ARBA00001971"/>
    </source>
</evidence>
<dbReference type="GO" id="GO:0004497">
    <property type="term" value="F:monooxygenase activity"/>
    <property type="evidence" value="ECO:0007669"/>
    <property type="project" value="UniProtKB-KW"/>
</dbReference>
<dbReference type="InterPro" id="IPR050364">
    <property type="entry name" value="Cytochrome_P450_fung"/>
</dbReference>
<sequence>MLNHPHIMRKAQEEIDNVIGAHRFLEFQDWHSLPYTRAVIKETMSFPLGVPHEVGTDDEYEKMHIPHGSSLVANAYLISKDEKLFPSPDKFKPERFLEIETMGKYISPEAVNSIFIFGFGRCICPRIHIA</sequence>
<dbReference type="PANTHER" id="PTHR46300">
    <property type="entry name" value="P450, PUTATIVE (EUROFUNG)-RELATED-RELATED"/>
    <property type="match status" value="1"/>
</dbReference>
<evidence type="ECO:0000256" key="9">
    <source>
        <dbReference type="PIRSR" id="PIRSR602401-1"/>
    </source>
</evidence>
<comment type="pathway">
    <text evidence="2">Secondary metabolite biosynthesis.</text>
</comment>
<keyword evidence="4 9" id="KW-0349">Heme</keyword>
<evidence type="ECO:0000256" key="8">
    <source>
        <dbReference type="ARBA" id="ARBA00023033"/>
    </source>
</evidence>
<reference evidence="10" key="1">
    <citation type="submission" date="2020-11" db="EMBL/GenBank/DDBJ databases">
        <authorList>
            <consortium name="DOE Joint Genome Institute"/>
            <person name="Ahrendt S."/>
            <person name="Riley R."/>
            <person name="Andreopoulos W."/>
            <person name="LaButti K."/>
            <person name="Pangilinan J."/>
            <person name="Ruiz-duenas F.J."/>
            <person name="Barrasa J.M."/>
            <person name="Sanchez-Garcia M."/>
            <person name="Camarero S."/>
            <person name="Miyauchi S."/>
            <person name="Serrano A."/>
            <person name="Linde D."/>
            <person name="Babiker R."/>
            <person name="Drula E."/>
            <person name="Ayuso-Fernandez I."/>
            <person name="Pacheco R."/>
            <person name="Padilla G."/>
            <person name="Ferreira P."/>
            <person name="Barriuso J."/>
            <person name="Kellner H."/>
            <person name="Castanera R."/>
            <person name="Alfaro M."/>
            <person name="Ramirez L."/>
            <person name="Pisabarro A.G."/>
            <person name="Kuo A."/>
            <person name="Tritt A."/>
            <person name="Lipzen A."/>
            <person name="He G."/>
            <person name="Yan M."/>
            <person name="Ng V."/>
            <person name="Cullen D."/>
            <person name="Martin F."/>
            <person name="Rosso M.-N."/>
            <person name="Henrissat B."/>
            <person name="Hibbett D."/>
            <person name="Martinez A.T."/>
            <person name="Grigoriev I.V."/>
        </authorList>
    </citation>
    <scope>NUCLEOTIDE SEQUENCE</scope>
    <source>
        <strain evidence="10">AH 44721</strain>
    </source>
</reference>
<dbReference type="GO" id="GO:0020037">
    <property type="term" value="F:heme binding"/>
    <property type="evidence" value="ECO:0007669"/>
    <property type="project" value="InterPro"/>
</dbReference>
<accession>A0A9P5NKE5</accession>
<dbReference type="Gene3D" id="1.10.630.10">
    <property type="entry name" value="Cytochrome P450"/>
    <property type="match status" value="1"/>
</dbReference>
<evidence type="ECO:0000256" key="4">
    <source>
        <dbReference type="ARBA" id="ARBA00022617"/>
    </source>
</evidence>
<organism evidence="10 11">
    <name type="scientific">Gymnopilus junonius</name>
    <name type="common">Spectacular rustgill mushroom</name>
    <name type="synonym">Gymnopilus spectabilis subsp. junonius</name>
    <dbReference type="NCBI Taxonomy" id="109634"/>
    <lineage>
        <taxon>Eukaryota</taxon>
        <taxon>Fungi</taxon>
        <taxon>Dikarya</taxon>
        <taxon>Basidiomycota</taxon>
        <taxon>Agaricomycotina</taxon>
        <taxon>Agaricomycetes</taxon>
        <taxon>Agaricomycetidae</taxon>
        <taxon>Agaricales</taxon>
        <taxon>Agaricineae</taxon>
        <taxon>Hymenogastraceae</taxon>
        <taxon>Gymnopilus</taxon>
    </lineage>
</organism>
<gene>
    <name evidence="10" type="ORF">CPB84DRAFT_1944206</name>
</gene>
<evidence type="ECO:0000256" key="7">
    <source>
        <dbReference type="ARBA" id="ARBA00023004"/>
    </source>
</evidence>
<evidence type="ECO:0000256" key="6">
    <source>
        <dbReference type="ARBA" id="ARBA00023002"/>
    </source>
</evidence>
<dbReference type="InterPro" id="IPR001128">
    <property type="entry name" value="Cyt_P450"/>
</dbReference>
<comment type="similarity">
    <text evidence="3">Belongs to the cytochrome P450 family.</text>
</comment>
<evidence type="ECO:0000313" key="10">
    <source>
        <dbReference type="EMBL" id="KAF8888915.1"/>
    </source>
</evidence>
<evidence type="ECO:0000256" key="5">
    <source>
        <dbReference type="ARBA" id="ARBA00022723"/>
    </source>
</evidence>
<proteinExistence type="inferred from homology"/>
<keyword evidence="5 9" id="KW-0479">Metal-binding</keyword>
<keyword evidence="6" id="KW-0560">Oxidoreductase</keyword>
<dbReference type="SUPFAM" id="SSF48264">
    <property type="entry name" value="Cytochrome P450"/>
    <property type="match status" value="1"/>
</dbReference>
<protein>
    <submittedName>
        <fullName evidence="10">Cytochrome P450</fullName>
    </submittedName>
</protein>
<dbReference type="InterPro" id="IPR036396">
    <property type="entry name" value="Cyt_P450_sf"/>
</dbReference>
<keyword evidence="8" id="KW-0503">Monooxygenase</keyword>
<name>A0A9P5NKE5_GYMJU</name>